<evidence type="ECO:0000256" key="10">
    <source>
        <dbReference type="ARBA" id="ARBA00023146"/>
    </source>
</evidence>
<dbReference type="InterPro" id="IPR018162">
    <property type="entry name" value="Ala-tRNA-ligase_IIc_anticod-bd"/>
</dbReference>
<dbReference type="InterPro" id="IPR023033">
    <property type="entry name" value="Ala_tRNA_ligase_euk/bac"/>
</dbReference>
<dbReference type="Proteomes" id="UP000190027">
    <property type="component" value="Unassembled WGS sequence"/>
</dbReference>
<dbReference type="FunFam" id="3.30.980.10:FF:000004">
    <property type="entry name" value="Alanine--tRNA ligase, cytoplasmic"/>
    <property type="match status" value="1"/>
</dbReference>
<dbReference type="Pfam" id="PF01411">
    <property type="entry name" value="tRNA-synt_2c"/>
    <property type="match status" value="1"/>
</dbReference>
<dbReference type="EC" id="6.1.1.7" evidence="11"/>
<evidence type="ECO:0000256" key="11">
    <source>
        <dbReference type="HAMAP-Rule" id="MF_00036"/>
    </source>
</evidence>
<evidence type="ECO:0000256" key="3">
    <source>
        <dbReference type="ARBA" id="ARBA00022598"/>
    </source>
</evidence>
<dbReference type="GO" id="GO:0005829">
    <property type="term" value="C:cytosol"/>
    <property type="evidence" value="ECO:0007669"/>
    <property type="project" value="TreeGrafter"/>
</dbReference>
<evidence type="ECO:0000256" key="8">
    <source>
        <dbReference type="ARBA" id="ARBA00022884"/>
    </source>
</evidence>
<dbReference type="EMBL" id="FUYC01000039">
    <property type="protein sequence ID" value="SKA98005.1"/>
    <property type="molecule type" value="Genomic_DNA"/>
</dbReference>
<dbReference type="FunFam" id="3.10.310.40:FF:000001">
    <property type="entry name" value="Alanine--tRNA ligase"/>
    <property type="match status" value="1"/>
</dbReference>
<feature type="region of interest" description="Disordered" evidence="12">
    <location>
        <begin position="845"/>
        <end position="864"/>
    </location>
</feature>
<feature type="binding site" evidence="11">
    <location>
        <position position="573"/>
    </location>
    <ligand>
        <name>Zn(2+)</name>
        <dbReference type="ChEBI" id="CHEBI:29105"/>
    </ligand>
</feature>
<keyword evidence="6 11" id="KW-0862">Zinc</keyword>
<dbReference type="FunFam" id="3.30.930.10:FF:000004">
    <property type="entry name" value="Alanine--tRNA ligase"/>
    <property type="match status" value="1"/>
</dbReference>
<dbReference type="GO" id="GO:0002161">
    <property type="term" value="F:aminoacyl-tRNA deacylase activity"/>
    <property type="evidence" value="ECO:0007669"/>
    <property type="project" value="TreeGrafter"/>
</dbReference>
<dbReference type="PANTHER" id="PTHR11777:SF9">
    <property type="entry name" value="ALANINE--TRNA LIGASE, CYTOPLASMIC"/>
    <property type="match status" value="1"/>
</dbReference>
<dbReference type="SMART" id="SM00863">
    <property type="entry name" value="tRNA_SAD"/>
    <property type="match status" value="1"/>
</dbReference>
<dbReference type="Gene3D" id="3.30.54.20">
    <property type="match status" value="1"/>
</dbReference>
<keyword evidence="5 11" id="KW-0547">Nucleotide-binding</keyword>
<evidence type="ECO:0000313" key="15">
    <source>
        <dbReference type="Proteomes" id="UP000190027"/>
    </source>
</evidence>
<protein>
    <recommendedName>
        <fullName evidence="11">Alanine--tRNA ligase</fullName>
        <ecNumber evidence="11">6.1.1.7</ecNumber>
    </recommendedName>
    <alternativeName>
        <fullName evidence="11">Alanyl-tRNA synthetase</fullName>
        <shortName evidence="11">AlaRS</shortName>
    </alternativeName>
</protein>
<comment type="subcellular location">
    <subcellularLocation>
        <location evidence="11">Cytoplasm</location>
    </subcellularLocation>
</comment>
<dbReference type="PROSITE" id="PS50860">
    <property type="entry name" value="AA_TRNA_LIGASE_II_ALA"/>
    <property type="match status" value="1"/>
</dbReference>
<dbReference type="SUPFAM" id="SSF50447">
    <property type="entry name" value="Translation proteins"/>
    <property type="match status" value="1"/>
</dbReference>
<evidence type="ECO:0000256" key="2">
    <source>
        <dbReference type="ARBA" id="ARBA00022555"/>
    </source>
</evidence>
<sequence length="880" mass="97061">MKAAEIRERFLKYFEQNGHTRVHSSPLVPKDDPSLLFTNAGMVQFKKTFLGQEKRDYKRATTSQKCLRVGGKHNDLENVGRTARHHTFFEMLGNFSFGDYFKEDAIRFCWQFLTEELGLPKEKLYITVYKDDDEAEKLWQKVAGVPQERIYRLGDKDNFWSMGDTGPCGPCSEVHIDQGEEMSCGPDCGIGKCDCDRFLEIWNLVFMQYDQAADGTRSDLPRPSIDTGMGLERVAAVCQGVRSNYESDLFTPIIDYAADLAGVRYKNDPDTDTALQVIADHSRSIAFLIPDQVLPSNEGRGYVIRRLIRRAYRFGRLIGLKEAFLYKTAGKVVDDMGHAFPELVKHREFMEKVVREEEERFAQTLDKGLTMLEDEIKAVQQAGGSTITGEAAFKLYDTFGFPIDIVNDVAEKQGLTVDEPGFNACMAEQKQRAKKAWKGSGEKDIASLFAGLLEKSVSSKFTGYETLEEETRVKALLDDNGQRVERLENGENGWLVTVQTPFYGESGGQVGDAGQAESLTGKVEVLDSLRPSPELIVHKITVTEGHIEDRKDIKLRVDKDARVATQRNHTATHLLHAALRKVLGDHVNQSGSLVAPDRLRFDFTHISAMTPEEIRKVEDEVNRAILANEKVFTEAMSHEEAVKKGATALFGEKYGDEVRVVQVPGVSMELCGGTHLAYTGQTGPFVILSETGVAAGIRRIEAATGWNALNQLQEERGEFRKAAALLKAGSGDIAERIQALQAEVKAAHKEMERLQAKLASGAGRDLMADTEEINGVKTLAVEVEAPNVKIMREQMDALRSKMESGVIALAAKHENGKVSLIVAVTKDLHDRFKAGDLVKQAAAEVGGGGGGRPDMAQAGGSNPDGIPAALAKVKELVAQG</sequence>
<dbReference type="CDD" id="cd00673">
    <property type="entry name" value="AlaRS_core"/>
    <property type="match status" value="1"/>
</dbReference>
<gene>
    <name evidence="11" type="primary">alaS</name>
    <name evidence="14" type="ORF">SAMN02745704_02891</name>
</gene>
<dbReference type="InterPro" id="IPR018165">
    <property type="entry name" value="Ala-tRNA-synth_IIc_core"/>
</dbReference>
<keyword evidence="2 11" id="KW-0820">tRNA-binding</keyword>
<proteinExistence type="inferred from homology"/>
<dbReference type="Pfam" id="PF07973">
    <property type="entry name" value="tRNA_SAD"/>
    <property type="match status" value="1"/>
</dbReference>
<name>A0A1T4Y9Q5_9BACT</name>
<evidence type="ECO:0000256" key="5">
    <source>
        <dbReference type="ARBA" id="ARBA00022741"/>
    </source>
</evidence>
<dbReference type="GO" id="GO:0008270">
    <property type="term" value="F:zinc ion binding"/>
    <property type="evidence" value="ECO:0007669"/>
    <property type="project" value="UniProtKB-UniRule"/>
</dbReference>
<keyword evidence="8 11" id="KW-0694">RNA-binding</keyword>
<reference evidence="14 15" key="1">
    <citation type="submission" date="2017-02" db="EMBL/GenBank/DDBJ databases">
        <authorList>
            <person name="Peterson S.W."/>
        </authorList>
    </citation>
    <scope>NUCLEOTIDE SEQUENCE [LARGE SCALE GENOMIC DNA]</scope>
    <source>
        <strain evidence="14 15">DSM 16080</strain>
    </source>
</reference>
<evidence type="ECO:0000256" key="9">
    <source>
        <dbReference type="ARBA" id="ARBA00022917"/>
    </source>
</evidence>
<dbReference type="InterPro" id="IPR009000">
    <property type="entry name" value="Transl_B-barrel_sf"/>
</dbReference>
<evidence type="ECO:0000256" key="12">
    <source>
        <dbReference type="SAM" id="MobiDB-lite"/>
    </source>
</evidence>
<organism evidence="14 15">
    <name type="scientific">Paucidesulfovibrio gracilis DSM 16080</name>
    <dbReference type="NCBI Taxonomy" id="1121449"/>
    <lineage>
        <taxon>Bacteria</taxon>
        <taxon>Pseudomonadati</taxon>
        <taxon>Thermodesulfobacteriota</taxon>
        <taxon>Desulfovibrionia</taxon>
        <taxon>Desulfovibrionales</taxon>
        <taxon>Desulfovibrionaceae</taxon>
        <taxon>Paucidesulfovibrio</taxon>
    </lineage>
</organism>
<keyword evidence="7 11" id="KW-0067">ATP-binding</keyword>
<evidence type="ECO:0000256" key="4">
    <source>
        <dbReference type="ARBA" id="ARBA00022723"/>
    </source>
</evidence>
<dbReference type="GO" id="GO:0000049">
    <property type="term" value="F:tRNA binding"/>
    <property type="evidence" value="ECO:0007669"/>
    <property type="project" value="UniProtKB-KW"/>
</dbReference>
<dbReference type="PRINTS" id="PR00980">
    <property type="entry name" value="TRNASYNTHALA"/>
</dbReference>
<dbReference type="InterPro" id="IPR002318">
    <property type="entry name" value="Ala-tRNA-lgiase_IIc"/>
</dbReference>
<evidence type="ECO:0000313" key="14">
    <source>
        <dbReference type="EMBL" id="SKA98005.1"/>
    </source>
</evidence>
<keyword evidence="3 11" id="KW-0436">Ligase</keyword>
<dbReference type="RefSeq" id="WP_078718429.1">
    <property type="nucleotide sequence ID" value="NZ_FUYC01000039.1"/>
</dbReference>
<dbReference type="InterPro" id="IPR003156">
    <property type="entry name" value="DHHA1_dom"/>
</dbReference>
<dbReference type="Gene3D" id="3.30.980.10">
    <property type="entry name" value="Threonyl-trna Synthetase, Chain A, domain 2"/>
    <property type="match status" value="1"/>
</dbReference>
<comment type="domain">
    <text evidence="11">Consists of three domains; the N-terminal catalytic domain, the editing domain and the C-terminal C-Ala domain. The editing domain removes incorrectly charged amino acids, while the C-Ala domain, along with tRNA(Ala), serves as a bridge to cooperatively bring together the editing and aminoacylation centers thus stimulating deacylation of misacylated tRNAs.</text>
</comment>
<feature type="binding site" evidence="11">
    <location>
        <position position="675"/>
    </location>
    <ligand>
        <name>Zn(2+)</name>
        <dbReference type="ChEBI" id="CHEBI:29105"/>
    </ligand>
</feature>
<feature type="domain" description="Alanyl-transfer RNA synthetases family profile" evidence="13">
    <location>
        <begin position="1"/>
        <end position="714"/>
    </location>
</feature>
<dbReference type="GO" id="GO:0004813">
    <property type="term" value="F:alanine-tRNA ligase activity"/>
    <property type="evidence" value="ECO:0007669"/>
    <property type="project" value="UniProtKB-UniRule"/>
</dbReference>
<keyword evidence="11" id="KW-0963">Cytoplasm</keyword>
<evidence type="ECO:0000259" key="13">
    <source>
        <dbReference type="PROSITE" id="PS50860"/>
    </source>
</evidence>
<feature type="binding site" evidence="11">
    <location>
        <position position="569"/>
    </location>
    <ligand>
        <name>Zn(2+)</name>
        <dbReference type="ChEBI" id="CHEBI:29105"/>
    </ligand>
</feature>
<comment type="catalytic activity">
    <reaction evidence="11">
        <text>tRNA(Ala) + L-alanine + ATP = L-alanyl-tRNA(Ala) + AMP + diphosphate</text>
        <dbReference type="Rhea" id="RHEA:12540"/>
        <dbReference type="Rhea" id="RHEA-COMP:9657"/>
        <dbReference type="Rhea" id="RHEA-COMP:9923"/>
        <dbReference type="ChEBI" id="CHEBI:30616"/>
        <dbReference type="ChEBI" id="CHEBI:33019"/>
        <dbReference type="ChEBI" id="CHEBI:57972"/>
        <dbReference type="ChEBI" id="CHEBI:78442"/>
        <dbReference type="ChEBI" id="CHEBI:78497"/>
        <dbReference type="ChEBI" id="CHEBI:456215"/>
        <dbReference type="EC" id="6.1.1.7"/>
    </reaction>
</comment>
<dbReference type="AlphaFoldDB" id="A0A1T4Y9Q5"/>
<dbReference type="HAMAP" id="MF_00036_B">
    <property type="entry name" value="Ala_tRNA_synth_B"/>
    <property type="match status" value="1"/>
</dbReference>
<keyword evidence="15" id="KW-1185">Reference proteome</keyword>
<evidence type="ECO:0000256" key="1">
    <source>
        <dbReference type="ARBA" id="ARBA00008226"/>
    </source>
</evidence>
<dbReference type="Gene3D" id="3.10.310.40">
    <property type="match status" value="1"/>
</dbReference>
<dbReference type="Gene3D" id="6.10.250.550">
    <property type="match status" value="1"/>
</dbReference>
<dbReference type="SUPFAM" id="SSF101353">
    <property type="entry name" value="Putative anticodon-binding domain of alanyl-tRNA synthetase (AlaRS)"/>
    <property type="match status" value="1"/>
</dbReference>
<dbReference type="GO" id="GO:0006419">
    <property type="term" value="P:alanyl-tRNA aminoacylation"/>
    <property type="evidence" value="ECO:0007669"/>
    <property type="project" value="UniProtKB-UniRule"/>
</dbReference>
<dbReference type="Gene3D" id="3.30.930.10">
    <property type="entry name" value="Bira Bifunctional Protein, Domain 2"/>
    <property type="match status" value="1"/>
</dbReference>
<keyword evidence="4 11" id="KW-0479">Metal-binding</keyword>
<accession>A0A1T4Y9Q5</accession>
<dbReference type="NCBIfam" id="TIGR00344">
    <property type="entry name" value="alaS"/>
    <property type="match status" value="1"/>
</dbReference>
<dbReference type="InterPro" id="IPR012947">
    <property type="entry name" value="tRNA_SAD"/>
</dbReference>
<comment type="similarity">
    <text evidence="1 11">Belongs to the class-II aminoacyl-tRNA synthetase family.</text>
</comment>
<feature type="binding site" evidence="11">
    <location>
        <position position="671"/>
    </location>
    <ligand>
        <name>Zn(2+)</name>
        <dbReference type="ChEBI" id="CHEBI:29105"/>
    </ligand>
</feature>
<dbReference type="InterPro" id="IPR018163">
    <property type="entry name" value="Thr/Ala-tRNA-synth_IIc_edit"/>
</dbReference>
<dbReference type="STRING" id="1121449.SAMN02745704_02891"/>
<keyword evidence="9 11" id="KW-0648">Protein biosynthesis</keyword>
<dbReference type="SUPFAM" id="SSF55681">
    <property type="entry name" value="Class II aaRS and biotin synthetases"/>
    <property type="match status" value="1"/>
</dbReference>
<dbReference type="PANTHER" id="PTHR11777">
    <property type="entry name" value="ALANYL-TRNA SYNTHETASE"/>
    <property type="match status" value="1"/>
</dbReference>
<dbReference type="FunFam" id="3.30.54.20:FF:000001">
    <property type="entry name" value="Alanine--tRNA ligase"/>
    <property type="match status" value="1"/>
</dbReference>
<dbReference type="InterPro" id="IPR045864">
    <property type="entry name" value="aa-tRNA-synth_II/BPL/LPL"/>
</dbReference>
<comment type="cofactor">
    <cofactor evidence="11">
        <name>Zn(2+)</name>
        <dbReference type="ChEBI" id="CHEBI:29105"/>
    </cofactor>
    <text evidence="11">Binds 1 zinc ion per subunit.</text>
</comment>
<comment type="function">
    <text evidence="11">Catalyzes the attachment of alanine to tRNA(Ala) in a two-step reaction: alanine is first activated by ATP to form Ala-AMP and then transferred to the acceptor end of tRNA(Ala). Also edits incorrectly charged Ser-tRNA(Ala) and Gly-tRNA(Ala) via its editing domain.</text>
</comment>
<evidence type="ECO:0000256" key="7">
    <source>
        <dbReference type="ARBA" id="ARBA00022840"/>
    </source>
</evidence>
<dbReference type="OrthoDB" id="9803884at2"/>
<dbReference type="SUPFAM" id="SSF55186">
    <property type="entry name" value="ThrRS/AlaRS common domain"/>
    <property type="match status" value="1"/>
</dbReference>
<dbReference type="GO" id="GO:0045892">
    <property type="term" value="P:negative regulation of DNA-templated transcription"/>
    <property type="evidence" value="ECO:0007669"/>
    <property type="project" value="TreeGrafter"/>
</dbReference>
<evidence type="ECO:0000256" key="6">
    <source>
        <dbReference type="ARBA" id="ARBA00022833"/>
    </source>
</evidence>
<dbReference type="Pfam" id="PF02272">
    <property type="entry name" value="DHHA1"/>
    <property type="match status" value="1"/>
</dbReference>
<dbReference type="InterPro" id="IPR018164">
    <property type="entry name" value="Ala-tRNA-synth_IIc_N"/>
</dbReference>
<dbReference type="Gene3D" id="2.40.30.130">
    <property type="match status" value="1"/>
</dbReference>
<keyword evidence="10 11" id="KW-0030">Aminoacyl-tRNA synthetase</keyword>
<dbReference type="GO" id="GO:0005524">
    <property type="term" value="F:ATP binding"/>
    <property type="evidence" value="ECO:0007669"/>
    <property type="project" value="UniProtKB-UniRule"/>
</dbReference>
<dbReference type="InterPro" id="IPR050058">
    <property type="entry name" value="Ala-tRNA_ligase"/>
</dbReference>